<dbReference type="InterPro" id="IPR051783">
    <property type="entry name" value="NAD(P)-dependent_oxidoreduct"/>
</dbReference>
<dbReference type="Gene3D" id="3.40.50.720">
    <property type="entry name" value="NAD(P)-binding Rossmann-like Domain"/>
    <property type="match status" value="1"/>
</dbReference>
<dbReference type="GO" id="GO:0005737">
    <property type="term" value="C:cytoplasm"/>
    <property type="evidence" value="ECO:0007669"/>
    <property type="project" value="TreeGrafter"/>
</dbReference>
<dbReference type="OrthoDB" id="9803010at2"/>
<dbReference type="Pfam" id="PF07993">
    <property type="entry name" value="NAD_binding_4"/>
    <property type="match status" value="1"/>
</dbReference>
<protein>
    <submittedName>
        <fullName evidence="2">Thioester reductase domain-containing protein</fullName>
    </submittedName>
</protein>
<reference evidence="3" key="1">
    <citation type="submission" date="2016-10" db="EMBL/GenBank/DDBJ databases">
        <authorList>
            <person name="Varghese N."/>
            <person name="Submissions S."/>
        </authorList>
    </citation>
    <scope>NUCLEOTIDE SEQUENCE [LARGE SCALE GENOMIC DNA]</scope>
    <source>
        <strain evidence="3">DSM 17875</strain>
    </source>
</reference>
<gene>
    <name evidence="2" type="ORF">SAMN05216296_2377</name>
</gene>
<dbReference type="RefSeq" id="WP_090195460.1">
    <property type="nucleotide sequence ID" value="NZ_LT629785.1"/>
</dbReference>
<dbReference type="InterPro" id="IPR036291">
    <property type="entry name" value="NAD(P)-bd_dom_sf"/>
</dbReference>
<dbReference type="PANTHER" id="PTHR48079:SF6">
    <property type="entry name" value="NAD(P)-BINDING DOMAIN-CONTAINING PROTEIN-RELATED"/>
    <property type="match status" value="1"/>
</dbReference>
<keyword evidence="3" id="KW-1185">Reference proteome</keyword>
<dbReference type="InterPro" id="IPR013120">
    <property type="entry name" value="FAR_NAD-bd"/>
</dbReference>
<accession>A0A1H2GLA2</accession>
<evidence type="ECO:0000313" key="3">
    <source>
        <dbReference type="Proteomes" id="UP000243232"/>
    </source>
</evidence>
<dbReference type="AlphaFoldDB" id="A0A1H2GLA2"/>
<organism evidence="2 3">
    <name type="scientific">Pseudomonas pohangensis</name>
    <dbReference type="NCBI Taxonomy" id="364197"/>
    <lineage>
        <taxon>Bacteria</taxon>
        <taxon>Pseudomonadati</taxon>
        <taxon>Pseudomonadota</taxon>
        <taxon>Gammaproteobacteria</taxon>
        <taxon>Pseudomonadales</taxon>
        <taxon>Pseudomonadaceae</taxon>
        <taxon>Pseudomonas</taxon>
    </lineage>
</organism>
<dbReference type="Proteomes" id="UP000243232">
    <property type="component" value="Chromosome I"/>
</dbReference>
<dbReference type="GO" id="GO:0004029">
    <property type="term" value="F:aldehyde dehydrogenase (NAD+) activity"/>
    <property type="evidence" value="ECO:0007669"/>
    <property type="project" value="TreeGrafter"/>
</dbReference>
<feature type="domain" description="Thioester reductase (TE)" evidence="1">
    <location>
        <begin position="7"/>
        <end position="240"/>
    </location>
</feature>
<dbReference type="EMBL" id="LT629785">
    <property type="protein sequence ID" value="SDU20314.1"/>
    <property type="molecule type" value="Genomic_DNA"/>
</dbReference>
<dbReference type="STRING" id="364197.SAMN05216296_2377"/>
<evidence type="ECO:0000313" key="2">
    <source>
        <dbReference type="EMBL" id="SDU20314.1"/>
    </source>
</evidence>
<name>A0A1H2GLA2_9PSED</name>
<sequence length="351" mass="37548">MNEQCFVTGGTGFIGQHLLARLTAKGHPVTLLLRKPAALPALQLLVEQHGGKGSLLTAVAGDLAKPQLGLDASGLRQMQQAKVVFHLGAAFAWGLSLEQGRAVTVNGAVRVAQLAAEHGSRLLMVSGFMLENQAHLQRIGIDLNDPLQTDWPALYRRVGGYEGSKLEAHFRVLDCMHQLGGELTVVHPATVCGDSRSGHILPAQPLAELISNLASGKLSAIPGSAAHWLPLVPVDFLAALMVAAAFDPQQVGRQILALDERTPNLAQMLEVLAAPLGVQAPRRFLPIGVLRWLLKIPGLPALLRTSPESLDFIQTTRFDTSATKALAARHQLAWPDLQQAMQATARFVAVS</sequence>
<dbReference type="SUPFAM" id="SSF51735">
    <property type="entry name" value="NAD(P)-binding Rossmann-fold domains"/>
    <property type="match status" value="1"/>
</dbReference>
<proteinExistence type="predicted"/>
<dbReference type="PANTHER" id="PTHR48079">
    <property type="entry name" value="PROTEIN YEEZ"/>
    <property type="match status" value="1"/>
</dbReference>
<evidence type="ECO:0000259" key="1">
    <source>
        <dbReference type="Pfam" id="PF07993"/>
    </source>
</evidence>